<keyword evidence="3" id="KW-0479">Metal-binding</keyword>
<keyword evidence="2 8" id="KW-0645">Protease</keyword>
<evidence type="ECO:0000256" key="4">
    <source>
        <dbReference type="ARBA" id="ARBA00022801"/>
    </source>
</evidence>
<evidence type="ECO:0000256" key="3">
    <source>
        <dbReference type="ARBA" id="ARBA00022723"/>
    </source>
</evidence>
<comment type="cofactor">
    <cofactor evidence="1">
        <name>Ca(2+)</name>
        <dbReference type="ChEBI" id="CHEBI:29108"/>
    </cofactor>
</comment>
<dbReference type="AlphaFoldDB" id="A0A7X3G4L6"/>
<dbReference type="GO" id="GO:0008240">
    <property type="term" value="F:tripeptidyl-peptidase activity"/>
    <property type="evidence" value="ECO:0007669"/>
    <property type="project" value="TreeGrafter"/>
</dbReference>
<keyword evidence="6" id="KW-0106">Calcium</keyword>
<dbReference type="PROSITE" id="PS51695">
    <property type="entry name" value="SEDOLISIN"/>
    <property type="match status" value="1"/>
</dbReference>
<dbReference type="Proteomes" id="UP000443353">
    <property type="component" value="Unassembled WGS sequence"/>
</dbReference>
<keyword evidence="7" id="KW-0865">Zymogen</keyword>
<name>A0A7X3G4L6_9BURK</name>
<dbReference type="PANTHER" id="PTHR14218:SF15">
    <property type="entry name" value="TRIPEPTIDYL-PEPTIDASE 1"/>
    <property type="match status" value="1"/>
</dbReference>
<evidence type="ECO:0000256" key="6">
    <source>
        <dbReference type="ARBA" id="ARBA00022837"/>
    </source>
</evidence>
<dbReference type="EMBL" id="WSES01000007">
    <property type="protein sequence ID" value="MVW62592.1"/>
    <property type="molecule type" value="Genomic_DNA"/>
</dbReference>
<dbReference type="InterPro" id="IPR015366">
    <property type="entry name" value="S53_propep"/>
</dbReference>
<dbReference type="Pfam" id="PF09286">
    <property type="entry name" value="Pro-kuma_activ"/>
    <property type="match status" value="1"/>
</dbReference>
<evidence type="ECO:0000256" key="5">
    <source>
        <dbReference type="ARBA" id="ARBA00022825"/>
    </source>
</evidence>
<dbReference type="CDD" id="cd11377">
    <property type="entry name" value="Pro-peptidase_S53"/>
    <property type="match status" value="1"/>
</dbReference>
<evidence type="ECO:0000313" key="11">
    <source>
        <dbReference type="Proteomes" id="UP000443353"/>
    </source>
</evidence>
<feature type="active site" description="Charge relay system" evidence="8">
    <location>
        <position position="298"/>
    </location>
</feature>
<feature type="active site" description="Charge relay system" evidence="8">
    <location>
        <position position="553"/>
    </location>
</feature>
<dbReference type="GO" id="GO:0004252">
    <property type="term" value="F:serine-type endopeptidase activity"/>
    <property type="evidence" value="ECO:0007669"/>
    <property type="project" value="UniProtKB-UniRule"/>
</dbReference>
<comment type="caution">
    <text evidence="8">Lacks conserved residue(s) required for the propagation of feature annotation.</text>
</comment>
<organism evidence="10 11">
    <name type="scientific">Massilia cellulosiltytica</name>
    <dbReference type="NCBI Taxonomy" id="2683234"/>
    <lineage>
        <taxon>Bacteria</taxon>
        <taxon>Pseudomonadati</taxon>
        <taxon>Pseudomonadota</taxon>
        <taxon>Betaproteobacteria</taxon>
        <taxon>Burkholderiales</taxon>
        <taxon>Oxalobacteraceae</taxon>
        <taxon>Telluria group</taxon>
        <taxon>Massilia</taxon>
    </lineage>
</organism>
<feature type="active site" description="Charge relay system" evidence="8">
    <location>
        <position position="302"/>
    </location>
</feature>
<keyword evidence="5 8" id="KW-0720">Serine protease</keyword>
<dbReference type="GO" id="GO:0046872">
    <property type="term" value="F:metal ion binding"/>
    <property type="evidence" value="ECO:0007669"/>
    <property type="project" value="UniProtKB-KW"/>
</dbReference>
<dbReference type="InterPro" id="IPR050819">
    <property type="entry name" value="Tripeptidyl-peptidase_I"/>
</dbReference>
<accession>A0A7X3G4L6</accession>
<evidence type="ECO:0000259" key="9">
    <source>
        <dbReference type="PROSITE" id="PS51695"/>
    </source>
</evidence>
<evidence type="ECO:0000256" key="1">
    <source>
        <dbReference type="ARBA" id="ARBA00001913"/>
    </source>
</evidence>
<dbReference type="CDD" id="cd04056">
    <property type="entry name" value="Peptidases_S53"/>
    <property type="match status" value="1"/>
</dbReference>
<keyword evidence="11" id="KW-1185">Reference proteome</keyword>
<sequence length="635" mass="66070">MDRESALRTLTAIAVAIGVLTTSLAYGATTSTQFHLDRDARIVDLGLAPQSEVRQVTLSLAVKNAAAMDAHAASTVDPSSPNYRKFLTPAQVGSLYGQDATSIAQVVNFLQSQGLTVTKVYANNLLISAKGTNAQLAAVFGSPIHAYQSLGRKYEAPAGATAVPANLSGIVKAVHGLNGRPLFHSNIVRQPASGVATGESKLVPSRIPTANAAAASLPGEYTVRDLAAKYNVTPLYSAGVTGAGKTIGIATLAGYRQSDAYGYWNALGLNVAPNRITDVPVDGGPLPDDGPGSDGAGETTLDIEQSGGVAPGANIRVYLAPNQGNGFLDMFATAVDENIVDTLSVSWGAAEVFNDPADLAAFHAVFVQAALQGIPVIAASGDAGAFDINSALPYPACTTLLTTDHPASDTAVLAAGGTTLPHTQAHKYGNITIPTERAWAWDYLRNYITQYYGQTTYYTDYFPVGGGGGVSVDFGRPSYQNNLAGVASTSAAQSLYCKASVLGDPGTGYEWLIDLPPAVPGRNLPDVSLNADPYSGYLVYFEGQWGSGSGGTSFVAPQLNGIFTLIAAGRNDRLGLLHPQLYGAFKTYGYGARSPFRAITAGTNLYYKSTNTFNPATGLGSLDVTNLARAFGVNL</sequence>
<keyword evidence="4 8" id="KW-0378">Hydrolase</keyword>
<dbReference type="InterPro" id="IPR036852">
    <property type="entry name" value="Peptidase_S8/S53_dom_sf"/>
</dbReference>
<evidence type="ECO:0000256" key="8">
    <source>
        <dbReference type="PROSITE-ProRule" id="PRU01032"/>
    </source>
</evidence>
<proteinExistence type="predicted"/>
<dbReference type="SUPFAM" id="SSF54897">
    <property type="entry name" value="Protease propeptides/inhibitors"/>
    <property type="match status" value="1"/>
</dbReference>
<dbReference type="SUPFAM" id="SSF52743">
    <property type="entry name" value="Subtilisin-like"/>
    <property type="match status" value="1"/>
</dbReference>
<evidence type="ECO:0000256" key="7">
    <source>
        <dbReference type="ARBA" id="ARBA00023145"/>
    </source>
</evidence>
<dbReference type="InterPro" id="IPR030400">
    <property type="entry name" value="Sedolisin_dom"/>
</dbReference>
<protein>
    <submittedName>
        <fullName evidence="10">Peptidase S53</fullName>
    </submittedName>
</protein>
<dbReference type="Gene3D" id="3.40.50.200">
    <property type="entry name" value="Peptidase S8/S53 domain"/>
    <property type="match status" value="1"/>
</dbReference>
<dbReference type="SMART" id="SM00944">
    <property type="entry name" value="Pro-kuma_activ"/>
    <property type="match status" value="1"/>
</dbReference>
<gene>
    <name evidence="10" type="ORF">GPY61_21915</name>
</gene>
<feature type="domain" description="Peptidase S53" evidence="9">
    <location>
        <begin position="226"/>
        <end position="634"/>
    </location>
</feature>
<reference evidence="10 11" key="1">
    <citation type="submission" date="2019-12" db="EMBL/GenBank/DDBJ databases">
        <authorList>
            <person name="Li C."/>
            <person name="Zhao J."/>
        </authorList>
    </citation>
    <scope>NUCLEOTIDE SEQUENCE [LARGE SCALE GENOMIC DNA]</scope>
    <source>
        <strain evidence="10 11">NEAU-DD11</strain>
    </source>
</reference>
<evidence type="ECO:0000256" key="2">
    <source>
        <dbReference type="ARBA" id="ARBA00022670"/>
    </source>
</evidence>
<comment type="caution">
    <text evidence="10">The sequence shown here is derived from an EMBL/GenBank/DDBJ whole genome shotgun (WGS) entry which is preliminary data.</text>
</comment>
<evidence type="ECO:0000313" key="10">
    <source>
        <dbReference type="EMBL" id="MVW62592.1"/>
    </source>
</evidence>
<dbReference type="GO" id="GO:0006508">
    <property type="term" value="P:proteolysis"/>
    <property type="evidence" value="ECO:0007669"/>
    <property type="project" value="UniProtKB-KW"/>
</dbReference>
<dbReference type="PANTHER" id="PTHR14218">
    <property type="entry name" value="PROTEASE S8 TRIPEPTIDYL PEPTIDASE I CLN2"/>
    <property type="match status" value="1"/>
</dbReference>